<keyword evidence="3" id="KW-0963">Cytoplasm</keyword>
<comment type="caution">
    <text evidence="7">The sequence shown here is derived from an EMBL/GenBank/DDBJ whole genome shotgun (WGS) entry which is preliminary data.</text>
</comment>
<evidence type="ECO:0000313" key="8">
    <source>
        <dbReference type="Proteomes" id="UP000499080"/>
    </source>
</evidence>
<comment type="similarity">
    <text evidence="2">Belongs to the protein kinase superfamily. CAMK Ser/Thr protein kinase family.</text>
</comment>
<dbReference type="InterPro" id="IPR036179">
    <property type="entry name" value="Ig-like_dom_sf"/>
</dbReference>
<dbReference type="GO" id="GO:0005737">
    <property type="term" value="C:cytoplasm"/>
    <property type="evidence" value="ECO:0007669"/>
    <property type="project" value="UniProtKB-SubCell"/>
</dbReference>
<evidence type="ECO:0000259" key="6">
    <source>
        <dbReference type="PROSITE" id="PS50835"/>
    </source>
</evidence>
<dbReference type="EMBL" id="BGPR01157212">
    <property type="protein sequence ID" value="GBL81915.1"/>
    <property type="molecule type" value="Genomic_DNA"/>
</dbReference>
<evidence type="ECO:0000256" key="4">
    <source>
        <dbReference type="ARBA" id="ARBA00022737"/>
    </source>
</evidence>
<dbReference type="PANTHER" id="PTHR47633:SF4">
    <property type="entry name" value="MYOPALLADIN ISOFORM X1"/>
    <property type="match status" value="1"/>
</dbReference>
<dbReference type="InterPro" id="IPR007110">
    <property type="entry name" value="Ig-like_dom"/>
</dbReference>
<feature type="non-terminal residue" evidence="7">
    <location>
        <position position="142"/>
    </location>
</feature>
<dbReference type="InterPro" id="IPR003599">
    <property type="entry name" value="Ig_sub"/>
</dbReference>
<evidence type="ECO:0000256" key="2">
    <source>
        <dbReference type="ARBA" id="ARBA00006692"/>
    </source>
</evidence>
<dbReference type="OrthoDB" id="6424929at2759"/>
<reference evidence="7 8" key="1">
    <citation type="journal article" date="2019" name="Sci. Rep.">
        <title>Orb-weaving spider Araneus ventricosus genome elucidates the spidroin gene catalogue.</title>
        <authorList>
            <person name="Kono N."/>
            <person name="Nakamura H."/>
            <person name="Ohtoshi R."/>
            <person name="Moran D.A.P."/>
            <person name="Shinohara A."/>
            <person name="Yoshida Y."/>
            <person name="Fujiwara M."/>
            <person name="Mori M."/>
            <person name="Tomita M."/>
            <person name="Arakawa K."/>
        </authorList>
    </citation>
    <scope>NUCLEOTIDE SEQUENCE [LARGE SCALE GENOMIC DNA]</scope>
</reference>
<evidence type="ECO:0000256" key="1">
    <source>
        <dbReference type="ARBA" id="ARBA00004496"/>
    </source>
</evidence>
<evidence type="ECO:0000313" key="7">
    <source>
        <dbReference type="EMBL" id="GBL81915.1"/>
    </source>
</evidence>
<sequence length="142" mass="15773">MEKGVCKLTIEETFSEDTARFTCRATNPGGIAETQCQLVVKESRTANELVPPHFVQEPSDATIMEGSKHQIECQVFGNPLPLVSWFKDDICIDYSTDYSTIYNNGYCSLRIEEATPDHQGQYTCRAVNQVGQAACSANLKVQ</sequence>
<keyword evidence="5" id="KW-0393">Immunoglobulin domain</keyword>
<dbReference type="InterPro" id="IPR003598">
    <property type="entry name" value="Ig_sub2"/>
</dbReference>
<dbReference type="PANTHER" id="PTHR47633">
    <property type="entry name" value="IMMUNOGLOBULIN"/>
    <property type="match status" value="1"/>
</dbReference>
<organism evidence="7 8">
    <name type="scientific">Araneus ventricosus</name>
    <name type="common">Orbweaver spider</name>
    <name type="synonym">Epeira ventricosa</name>
    <dbReference type="NCBI Taxonomy" id="182803"/>
    <lineage>
        <taxon>Eukaryota</taxon>
        <taxon>Metazoa</taxon>
        <taxon>Ecdysozoa</taxon>
        <taxon>Arthropoda</taxon>
        <taxon>Chelicerata</taxon>
        <taxon>Arachnida</taxon>
        <taxon>Araneae</taxon>
        <taxon>Araneomorphae</taxon>
        <taxon>Entelegynae</taxon>
        <taxon>Araneoidea</taxon>
        <taxon>Araneidae</taxon>
        <taxon>Araneus</taxon>
    </lineage>
</organism>
<protein>
    <submittedName>
        <fullName evidence="7">Muscle M-line assembly protein unc-89</fullName>
    </submittedName>
</protein>
<dbReference type="Gene3D" id="2.60.40.10">
    <property type="entry name" value="Immunoglobulins"/>
    <property type="match status" value="2"/>
</dbReference>
<dbReference type="InterPro" id="IPR013098">
    <property type="entry name" value="Ig_I-set"/>
</dbReference>
<evidence type="ECO:0000256" key="5">
    <source>
        <dbReference type="ARBA" id="ARBA00023319"/>
    </source>
</evidence>
<dbReference type="FunFam" id="2.60.40.10:FF:000147">
    <property type="entry name" value="Myosin light chain kinase"/>
    <property type="match status" value="1"/>
</dbReference>
<dbReference type="SMART" id="SM00408">
    <property type="entry name" value="IGc2"/>
    <property type="match status" value="1"/>
</dbReference>
<keyword evidence="8" id="KW-1185">Reference proteome</keyword>
<dbReference type="Proteomes" id="UP000499080">
    <property type="component" value="Unassembled WGS sequence"/>
</dbReference>
<dbReference type="AlphaFoldDB" id="A0A4Y2ARU7"/>
<gene>
    <name evidence="7" type="primary">unc-89_0</name>
    <name evidence="7" type="ORF">AVEN_38305_1</name>
</gene>
<feature type="domain" description="Ig-like" evidence="6">
    <location>
        <begin position="52"/>
        <end position="142"/>
    </location>
</feature>
<name>A0A4Y2ARU7_ARAVE</name>
<dbReference type="SMART" id="SM00409">
    <property type="entry name" value="IG"/>
    <property type="match status" value="1"/>
</dbReference>
<dbReference type="SUPFAM" id="SSF48726">
    <property type="entry name" value="Immunoglobulin"/>
    <property type="match status" value="2"/>
</dbReference>
<comment type="subcellular location">
    <subcellularLocation>
        <location evidence="1">Cytoplasm</location>
    </subcellularLocation>
</comment>
<keyword evidence="4" id="KW-0677">Repeat</keyword>
<proteinExistence type="inferred from homology"/>
<dbReference type="Pfam" id="PF07679">
    <property type="entry name" value="I-set"/>
    <property type="match status" value="2"/>
</dbReference>
<evidence type="ECO:0000256" key="3">
    <source>
        <dbReference type="ARBA" id="ARBA00022490"/>
    </source>
</evidence>
<dbReference type="PROSITE" id="PS50835">
    <property type="entry name" value="IG_LIKE"/>
    <property type="match status" value="1"/>
</dbReference>
<dbReference type="InterPro" id="IPR013783">
    <property type="entry name" value="Ig-like_fold"/>
</dbReference>
<accession>A0A4Y2ARU7</accession>